<evidence type="ECO:0000313" key="9">
    <source>
        <dbReference type="Proteomes" id="UP000799437"/>
    </source>
</evidence>
<organism evidence="8 9">
    <name type="scientific">Pseudovirgaria hyperparasitica</name>
    <dbReference type="NCBI Taxonomy" id="470096"/>
    <lineage>
        <taxon>Eukaryota</taxon>
        <taxon>Fungi</taxon>
        <taxon>Dikarya</taxon>
        <taxon>Ascomycota</taxon>
        <taxon>Pezizomycotina</taxon>
        <taxon>Dothideomycetes</taxon>
        <taxon>Dothideomycetes incertae sedis</taxon>
        <taxon>Acrospermales</taxon>
        <taxon>Acrospermaceae</taxon>
        <taxon>Pseudovirgaria</taxon>
    </lineage>
</organism>
<name>A0A6A6WJ66_9PEZI</name>
<dbReference type="AlphaFoldDB" id="A0A6A6WJ66"/>
<dbReference type="Proteomes" id="UP000799437">
    <property type="component" value="Unassembled WGS sequence"/>
</dbReference>
<feature type="transmembrane region" description="Helical" evidence="6">
    <location>
        <begin position="214"/>
        <end position="236"/>
    </location>
</feature>
<evidence type="ECO:0000259" key="7">
    <source>
        <dbReference type="Pfam" id="PF20684"/>
    </source>
</evidence>
<accession>A0A6A6WJ66</accession>
<feature type="transmembrane region" description="Helical" evidence="6">
    <location>
        <begin position="94"/>
        <end position="112"/>
    </location>
</feature>
<keyword evidence="9" id="KW-1185">Reference proteome</keyword>
<evidence type="ECO:0000256" key="3">
    <source>
        <dbReference type="ARBA" id="ARBA00022989"/>
    </source>
</evidence>
<feature type="domain" description="Rhodopsin" evidence="7">
    <location>
        <begin position="40"/>
        <end position="246"/>
    </location>
</feature>
<evidence type="ECO:0000256" key="1">
    <source>
        <dbReference type="ARBA" id="ARBA00004141"/>
    </source>
</evidence>
<evidence type="ECO:0000256" key="2">
    <source>
        <dbReference type="ARBA" id="ARBA00022692"/>
    </source>
</evidence>
<feature type="transmembrane region" description="Helical" evidence="6">
    <location>
        <begin position="132"/>
        <end position="155"/>
    </location>
</feature>
<dbReference type="InterPro" id="IPR052337">
    <property type="entry name" value="SAT4-like"/>
</dbReference>
<evidence type="ECO:0000256" key="5">
    <source>
        <dbReference type="ARBA" id="ARBA00038359"/>
    </source>
</evidence>
<dbReference type="GeneID" id="54480812"/>
<evidence type="ECO:0000256" key="4">
    <source>
        <dbReference type="ARBA" id="ARBA00023136"/>
    </source>
</evidence>
<dbReference type="Pfam" id="PF20684">
    <property type="entry name" value="Fung_rhodopsin"/>
    <property type="match status" value="1"/>
</dbReference>
<feature type="transmembrane region" description="Helical" evidence="6">
    <location>
        <begin position="55"/>
        <end position="74"/>
    </location>
</feature>
<evidence type="ECO:0000256" key="6">
    <source>
        <dbReference type="SAM" id="Phobius"/>
    </source>
</evidence>
<sequence>MNDGVGPDETGVSFAKKNANITYGLIGISLILQITCVTTRLYGRLKLRGHLRSDDYIMVVGSLAVLAVSIIGILGPKWGAGYHSEDFEPSWREHFARLTFAFNIAHPLACSLPKTAICITYLQLFPSPKNRLFCHIFLVFTISWCIAAITVNIFQCIPVNGMWELLPSLSTRKCINVKVALVISASFNSLSDLCIYLWPTRMIWRIQIPLRQRLGLIAVFCTGILICVTGAVRMWYLARFFDSNDQLGMPCPGLPLAA</sequence>
<feature type="transmembrane region" description="Helical" evidence="6">
    <location>
        <begin position="20"/>
        <end position="43"/>
    </location>
</feature>
<reference evidence="8" key="1">
    <citation type="journal article" date="2020" name="Stud. Mycol.">
        <title>101 Dothideomycetes genomes: a test case for predicting lifestyles and emergence of pathogens.</title>
        <authorList>
            <person name="Haridas S."/>
            <person name="Albert R."/>
            <person name="Binder M."/>
            <person name="Bloem J."/>
            <person name="Labutti K."/>
            <person name="Salamov A."/>
            <person name="Andreopoulos B."/>
            <person name="Baker S."/>
            <person name="Barry K."/>
            <person name="Bills G."/>
            <person name="Bluhm B."/>
            <person name="Cannon C."/>
            <person name="Castanera R."/>
            <person name="Culley D."/>
            <person name="Daum C."/>
            <person name="Ezra D."/>
            <person name="Gonzalez J."/>
            <person name="Henrissat B."/>
            <person name="Kuo A."/>
            <person name="Liang C."/>
            <person name="Lipzen A."/>
            <person name="Lutzoni F."/>
            <person name="Magnuson J."/>
            <person name="Mondo S."/>
            <person name="Nolan M."/>
            <person name="Ohm R."/>
            <person name="Pangilinan J."/>
            <person name="Park H.-J."/>
            <person name="Ramirez L."/>
            <person name="Alfaro M."/>
            <person name="Sun H."/>
            <person name="Tritt A."/>
            <person name="Yoshinaga Y."/>
            <person name="Zwiers L.-H."/>
            <person name="Turgeon B."/>
            <person name="Goodwin S."/>
            <person name="Spatafora J."/>
            <person name="Crous P."/>
            <person name="Grigoriev I."/>
        </authorList>
    </citation>
    <scope>NUCLEOTIDE SEQUENCE</scope>
    <source>
        <strain evidence="8">CBS 121739</strain>
    </source>
</reference>
<protein>
    <recommendedName>
        <fullName evidence="7">Rhodopsin domain-containing protein</fullName>
    </recommendedName>
</protein>
<proteinExistence type="inferred from homology"/>
<keyword evidence="3 6" id="KW-1133">Transmembrane helix</keyword>
<comment type="similarity">
    <text evidence="5">Belongs to the SAT4 family.</text>
</comment>
<comment type="subcellular location">
    <subcellularLocation>
        <location evidence="1">Membrane</location>
        <topology evidence="1">Multi-pass membrane protein</topology>
    </subcellularLocation>
</comment>
<dbReference type="GO" id="GO:0016020">
    <property type="term" value="C:membrane"/>
    <property type="evidence" value="ECO:0007669"/>
    <property type="project" value="UniProtKB-SubCell"/>
</dbReference>
<gene>
    <name evidence="8" type="ORF">EJ05DRAFT_202458</name>
</gene>
<dbReference type="EMBL" id="ML996566">
    <property type="protein sequence ID" value="KAF2762254.1"/>
    <property type="molecule type" value="Genomic_DNA"/>
</dbReference>
<dbReference type="PANTHER" id="PTHR33048">
    <property type="entry name" value="PTH11-LIKE INTEGRAL MEMBRANE PROTEIN (AFU_ORTHOLOGUE AFUA_5G11245)"/>
    <property type="match status" value="1"/>
</dbReference>
<keyword evidence="4 6" id="KW-0472">Membrane</keyword>
<dbReference type="InterPro" id="IPR049326">
    <property type="entry name" value="Rhodopsin_dom_fungi"/>
</dbReference>
<dbReference type="RefSeq" id="XP_033604705.1">
    <property type="nucleotide sequence ID" value="XM_033739758.1"/>
</dbReference>
<evidence type="ECO:0000313" key="8">
    <source>
        <dbReference type="EMBL" id="KAF2762254.1"/>
    </source>
</evidence>
<keyword evidence="2 6" id="KW-0812">Transmembrane</keyword>
<dbReference type="OrthoDB" id="5401779at2759"/>
<dbReference type="PANTHER" id="PTHR33048:SF129">
    <property type="entry name" value="INTEGRAL MEMBRANE PROTEIN-RELATED"/>
    <property type="match status" value="1"/>
</dbReference>